<reference evidence="1 2" key="1">
    <citation type="submission" date="2020-08" db="EMBL/GenBank/DDBJ databases">
        <title>Genomic Encyclopedia of Type Strains, Phase IV (KMG-IV): sequencing the most valuable type-strain genomes for metagenomic binning, comparative biology and taxonomic classification.</title>
        <authorList>
            <person name="Goeker M."/>
        </authorList>
    </citation>
    <scope>NUCLEOTIDE SEQUENCE [LARGE SCALE GENOMIC DNA]</scope>
    <source>
        <strain evidence="1 2">DSM 100995</strain>
    </source>
</reference>
<proteinExistence type="predicted"/>
<sequence length="37" mass="4517">MLLRKISKQNNAEAMMLENVLERYNITERNIIIKRRN</sequence>
<protein>
    <submittedName>
        <fullName evidence="1">Uncharacterized protein</fullName>
    </submittedName>
</protein>
<comment type="caution">
    <text evidence="1">The sequence shown here is derived from an EMBL/GenBank/DDBJ whole genome shotgun (WGS) entry which is preliminary data.</text>
</comment>
<evidence type="ECO:0000313" key="2">
    <source>
        <dbReference type="Proteomes" id="UP000583101"/>
    </source>
</evidence>
<accession>A0ABR6I413</accession>
<organism evidence="1 2">
    <name type="scientific">Mucilaginibacter phyllosphaerae</name>
    <dbReference type="NCBI Taxonomy" id="1812349"/>
    <lineage>
        <taxon>Bacteria</taxon>
        <taxon>Pseudomonadati</taxon>
        <taxon>Bacteroidota</taxon>
        <taxon>Sphingobacteriia</taxon>
        <taxon>Sphingobacteriales</taxon>
        <taxon>Sphingobacteriaceae</taxon>
        <taxon>Mucilaginibacter</taxon>
    </lineage>
</organism>
<keyword evidence="2" id="KW-1185">Reference proteome</keyword>
<gene>
    <name evidence="1" type="ORF">GGR35_000326</name>
</gene>
<dbReference type="EMBL" id="JACIEG010000001">
    <property type="protein sequence ID" value="MBB3967740.1"/>
    <property type="molecule type" value="Genomic_DNA"/>
</dbReference>
<dbReference type="Proteomes" id="UP000583101">
    <property type="component" value="Unassembled WGS sequence"/>
</dbReference>
<evidence type="ECO:0000313" key="1">
    <source>
        <dbReference type="EMBL" id="MBB3967740.1"/>
    </source>
</evidence>
<name>A0ABR6I413_9SPHI</name>